<dbReference type="PANTHER" id="PTHR44324">
    <property type="entry name" value="WD40 REPEAT DOMAIN 95"/>
    <property type="match status" value="1"/>
</dbReference>
<dbReference type="InterPro" id="IPR036322">
    <property type="entry name" value="WD40_repeat_dom_sf"/>
</dbReference>
<dbReference type="VEuPathDB" id="AmoebaDB:NF0122800"/>
<dbReference type="Gene3D" id="2.130.10.10">
    <property type="entry name" value="YVTN repeat-like/Quinoprotein amine dehydrogenase"/>
    <property type="match status" value="5"/>
</dbReference>
<feature type="repeat" description="WD" evidence="2">
    <location>
        <begin position="416"/>
        <end position="457"/>
    </location>
</feature>
<evidence type="ECO:0000256" key="1">
    <source>
        <dbReference type="ARBA" id="ARBA00022737"/>
    </source>
</evidence>
<keyword evidence="1" id="KW-0677">Repeat</keyword>
<dbReference type="PROSITE" id="PS50082">
    <property type="entry name" value="WD_REPEATS_2"/>
    <property type="match status" value="4"/>
</dbReference>
<evidence type="ECO:0000256" key="3">
    <source>
        <dbReference type="SAM" id="Coils"/>
    </source>
</evidence>
<dbReference type="VEuPathDB" id="AmoebaDB:FDP41_006158"/>
<gene>
    <name evidence="5" type="ORF">FDP41_006158</name>
</gene>
<dbReference type="GeneID" id="68113376"/>
<dbReference type="InterPro" id="IPR011992">
    <property type="entry name" value="EF-hand-dom_pair"/>
</dbReference>
<dbReference type="Proteomes" id="UP000444721">
    <property type="component" value="Unassembled WGS sequence"/>
</dbReference>
<accession>A0A6A5BKV7</accession>
<dbReference type="RefSeq" id="XP_044559397.1">
    <property type="nucleotide sequence ID" value="XM_044709762.1"/>
</dbReference>
<feature type="coiled-coil region" evidence="3">
    <location>
        <begin position="63"/>
        <end position="117"/>
    </location>
</feature>
<dbReference type="SUPFAM" id="SSF101908">
    <property type="entry name" value="Putative isomerase YbhE"/>
    <property type="match status" value="1"/>
</dbReference>
<evidence type="ECO:0000256" key="4">
    <source>
        <dbReference type="SAM" id="MobiDB-lite"/>
    </source>
</evidence>
<dbReference type="InterPro" id="IPR015943">
    <property type="entry name" value="WD40/YVTN_repeat-like_dom_sf"/>
</dbReference>
<dbReference type="Gene3D" id="1.10.238.10">
    <property type="entry name" value="EF-hand"/>
    <property type="match status" value="2"/>
</dbReference>
<dbReference type="InterPro" id="IPR051242">
    <property type="entry name" value="WD-EF-hand_domain"/>
</dbReference>
<evidence type="ECO:0000313" key="6">
    <source>
        <dbReference type="Proteomes" id="UP000444721"/>
    </source>
</evidence>
<feature type="repeat" description="WD" evidence="2">
    <location>
        <begin position="505"/>
        <end position="546"/>
    </location>
</feature>
<dbReference type="Pfam" id="PF00400">
    <property type="entry name" value="WD40"/>
    <property type="match status" value="1"/>
</dbReference>
<keyword evidence="3" id="KW-0175">Coiled coil</keyword>
<feature type="repeat" description="WD" evidence="2">
    <location>
        <begin position="295"/>
        <end position="328"/>
    </location>
</feature>
<protein>
    <submittedName>
        <fullName evidence="5">Uncharacterized protein</fullName>
    </submittedName>
</protein>
<dbReference type="PANTHER" id="PTHR44324:SF4">
    <property type="entry name" value="WD40 REPEAT DOMAIN 95"/>
    <property type="match status" value="1"/>
</dbReference>
<proteinExistence type="predicted"/>
<keyword evidence="2" id="KW-0853">WD repeat</keyword>
<comment type="caution">
    <text evidence="5">The sequence shown here is derived from an EMBL/GenBank/DDBJ whole genome shotgun (WGS) entry which is preliminary data.</text>
</comment>
<name>A0A6A5BKV7_NAEFO</name>
<feature type="repeat" description="WD" evidence="2">
    <location>
        <begin position="458"/>
        <end position="489"/>
    </location>
</feature>
<keyword evidence="6" id="KW-1185">Reference proteome</keyword>
<evidence type="ECO:0000313" key="5">
    <source>
        <dbReference type="EMBL" id="KAF0974684.1"/>
    </source>
</evidence>
<dbReference type="SUPFAM" id="SSF50978">
    <property type="entry name" value="WD40 repeat-like"/>
    <property type="match status" value="2"/>
</dbReference>
<dbReference type="SUPFAM" id="SSF47473">
    <property type="entry name" value="EF-hand"/>
    <property type="match status" value="1"/>
</dbReference>
<dbReference type="AlphaFoldDB" id="A0A6A5BKV7"/>
<evidence type="ECO:0000256" key="2">
    <source>
        <dbReference type="PROSITE-ProRule" id="PRU00221"/>
    </source>
</evidence>
<organism evidence="5 6">
    <name type="scientific">Naegleria fowleri</name>
    <name type="common">Brain eating amoeba</name>
    <dbReference type="NCBI Taxonomy" id="5763"/>
    <lineage>
        <taxon>Eukaryota</taxon>
        <taxon>Discoba</taxon>
        <taxon>Heterolobosea</taxon>
        <taxon>Tetramitia</taxon>
        <taxon>Eutetramitia</taxon>
        <taxon>Vahlkampfiidae</taxon>
        <taxon>Naegleria</taxon>
    </lineage>
</organism>
<feature type="region of interest" description="Disordered" evidence="4">
    <location>
        <begin position="1103"/>
        <end position="1204"/>
    </location>
</feature>
<dbReference type="VEuPathDB" id="AmoebaDB:NfTy_077840"/>
<feature type="compositionally biased region" description="Polar residues" evidence="4">
    <location>
        <begin position="1131"/>
        <end position="1152"/>
    </location>
</feature>
<dbReference type="OrthoDB" id="10254932at2759"/>
<reference evidence="5 6" key="1">
    <citation type="journal article" date="2019" name="Sci. Rep.">
        <title>Nanopore sequencing improves the draft genome of the human pathogenic amoeba Naegleria fowleri.</title>
        <authorList>
            <person name="Liechti N."/>
            <person name="Schurch N."/>
            <person name="Bruggmann R."/>
            <person name="Wittwer M."/>
        </authorList>
    </citation>
    <scope>NUCLEOTIDE SEQUENCE [LARGE SCALE GENOMIC DNA]</scope>
    <source>
        <strain evidence="5 6">ATCC 30894</strain>
    </source>
</reference>
<dbReference type="EMBL" id="VFQX01000051">
    <property type="protein sequence ID" value="KAF0974684.1"/>
    <property type="molecule type" value="Genomic_DNA"/>
</dbReference>
<dbReference type="SMART" id="SM00320">
    <property type="entry name" value="WD40"/>
    <property type="match status" value="13"/>
</dbReference>
<sequence length="1204" mass="138074">MSGNPTGILSSSFLTSSTSIRLPNTINSNNNNNNRRVKYNFFHRLDNVSTGSNQEEPESLIEIMEREEERAKEEEEKRKHFEEIQKLKEEMERRKILKEELRNMREKRKQKREKRIAMKVLLLMNDERARELKPQFLEFKHGKLSRYDFMAVMKDFVLKYSEEDFGSLAEPPVNTMDDDTGAGLTYTEYFQNSSEDERNLVLNLCELFNEIDFAGEKYITWDDFMSYLLDAVSDQTTKEDQIKEYGLSFASPGTEIDDAIKKVCYFENWDKIVTCGKTKRCRIYEASDLSVVASLPDHDGAILHAEYLPNPFDILVTSSADLSMRFWNASRLEFDLEYMEQLDATQTALKFYPRNNILFSASRTGDLTYWIHGTPPNDYRKKTHLEKMVGIGNTPKYQKQQNQNNSKEIFYQSRRVNVHSDVITDMITLPNDNRLVTSSLDSTIKIFDIEKEVKVKEFLGHTKGVVSIAWKNEYHFLISAGAEREPLVWIANVENRSPFRLRDQRSPHQHSLIGVWAVPNTPQIISADHRGLIKIWDIRTHRCSQTIYTEQNVPKTDFQHFYLNSFTYVPPRKQIVTAGRTLKVYEYERTEKPKGSDDYPIFCALYNPTNFHFMTCSRKGVKIWDALSGACSKTFRDLASCDITTACIDDRGRKFIVGTHVGEIMAFNFTNASLVKTIPLFDSEITSITYCDDGSKCIVATSAEGEVAAVLDRPNYETRVFKHTHKHEAKCCSFSRTYALTVTGDSASNCYIWDMKNYSKIAEIKVQGGEITALCFMGVLPAFIAAENTGRLIMYTTRPFYSPNIAILQWYNESKCSDSSPKKEEEDTIIHSETTPFITENPSLTITPCSSRGLRSEYIMQLDKPQKEENGFVNNYPVTALEYDFNTNRLITGDEKGYICIYNMEPIIETAQIRLSSRILSNHKVPLSEVAKMKPEKVAQWKAHNEAVTKIQAIREPNCIITSSLDCCSMIWTMEGELMDSLRQETKEWNDTEFDKIMDDTSINNPKPFNFPINLEERRKEDALTVSGVIEKITKQLRLIGIWKSTSKERKHTKKDVNSLLHQLERTVSQGSFSFSFRRSPLASPSVSSTLVQSGTLFTAALDKSRQQPSSQVKTKSEPPELQFRVPPINPRSTSPIATLSPIPSCTPNNQMFLKRKPQNQRYESSRESAADSPNIFIERRPNTTSSVSKARKKPVMSISGMNR</sequence>
<dbReference type="InterPro" id="IPR001680">
    <property type="entry name" value="WD40_rpt"/>
</dbReference>
<dbReference type="OMA" id="CYLWAFR"/>